<dbReference type="Proteomes" id="UP000177942">
    <property type="component" value="Unassembled WGS sequence"/>
</dbReference>
<proteinExistence type="inferred from homology"/>
<dbReference type="NCBIfam" id="TIGR00368">
    <property type="entry name" value="YifB family Mg chelatase-like AAA ATPase"/>
    <property type="match status" value="1"/>
</dbReference>
<sequence>MSKNFSKLFSAELDGIDAKLVEVETDVHAGLHSFNIVGLADKALSEAKERVGSALKNIGVKPPSKENRKIVINLAPADLKKTGSHYDLALALGYLLATNQTKNFDTKDKIFIGELSLEGIARPVNGVLNIAQLCKKLGFHYLFLPKQNAAEAAIVDKIKVIPVENLSQLIDHLEGRKEIATQPKTKIEEWQNDNFIDISEVKGQGNAKRALMVAAAGGHNILMVGSPGAGKTMLAQSLNSILPPMSLEEIIEVTQIYSAASLLKEKSFINFRPFRSPHHTASPVAIIGGGQNPRPGEISLAHRGILFLDELPEFRRDLLEALRQPLESGKVFISRVKNNLTLPAKFTLAAAMNPCPCGYYRDEEKECRCSAFEVFRYQKKVSGPLLDRIDIQIDIPRVKIEQLKKSAAATETKNFKEKVIKAREIQKERLDPLKAEARCEPSRPLTGLASRKILTNSEMSSKQCDELIHLDAKSEEFLKNVFDRSLISARGYYRILKTARTIADLEESENVAESHLAEAFGYRLREEK</sequence>
<dbReference type="InterPro" id="IPR025158">
    <property type="entry name" value="Mg_chelat-rel_C"/>
</dbReference>
<dbReference type="Gene3D" id="3.30.230.10">
    <property type="match status" value="1"/>
</dbReference>
<evidence type="ECO:0000256" key="1">
    <source>
        <dbReference type="ARBA" id="ARBA00006354"/>
    </source>
</evidence>
<dbReference type="Gene3D" id="3.40.50.300">
    <property type="entry name" value="P-loop containing nucleotide triphosphate hydrolases"/>
    <property type="match status" value="1"/>
</dbReference>
<dbReference type="AlphaFoldDB" id="A0A1G1ZNK4"/>
<evidence type="ECO:0000313" key="4">
    <source>
        <dbReference type="Proteomes" id="UP000177942"/>
    </source>
</evidence>
<dbReference type="SMART" id="SM00382">
    <property type="entry name" value="AAA"/>
    <property type="match status" value="1"/>
</dbReference>
<dbReference type="InterPro" id="IPR000523">
    <property type="entry name" value="Mg_chelatse_chII-like_cat_dom"/>
</dbReference>
<organism evidence="3 4">
    <name type="scientific">Candidatus Harrisonbacteria bacterium RIFCSPLOWO2_01_FULL_44_18</name>
    <dbReference type="NCBI Taxonomy" id="1798407"/>
    <lineage>
        <taxon>Bacteria</taxon>
        <taxon>Candidatus Harrisoniibacteriota</taxon>
    </lineage>
</organism>
<dbReference type="EMBL" id="MHJJ01000007">
    <property type="protein sequence ID" value="OGY65746.1"/>
    <property type="molecule type" value="Genomic_DNA"/>
</dbReference>
<comment type="similarity">
    <text evidence="1">Belongs to the Mg-chelatase subunits D/I family. ComM subfamily.</text>
</comment>
<gene>
    <name evidence="3" type="ORF">A3A16_04005</name>
</gene>
<dbReference type="STRING" id="1798407.A3A16_04005"/>
<dbReference type="Pfam" id="PF13335">
    <property type="entry name" value="Mg_chelatase_C"/>
    <property type="match status" value="1"/>
</dbReference>
<dbReference type="PANTHER" id="PTHR32039:SF7">
    <property type="entry name" value="COMPETENCE PROTEIN COMM"/>
    <property type="match status" value="1"/>
</dbReference>
<feature type="domain" description="AAA+ ATPase" evidence="2">
    <location>
        <begin position="217"/>
        <end position="399"/>
    </location>
</feature>
<evidence type="ECO:0000259" key="2">
    <source>
        <dbReference type="SMART" id="SM00382"/>
    </source>
</evidence>
<dbReference type="InterPro" id="IPR027417">
    <property type="entry name" value="P-loop_NTPase"/>
</dbReference>
<reference evidence="3 4" key="1">
    <citation type="journal article" date="2016" name="Nat. Commun.">
        <title>Thousands of microbial genomes shed light on interconnected biogeochemical processes in an aquifer system.</title>
        <authorList>
            <person name="Anantharaman K."/>
            <person name="Brown C.T."/>
            <person name="Hug L.A."/>
            <person name="Sharon I."/>
            <person name="Castelle C.J."/>
            <person name="Probst A.J."/>
            <person name="Thomas B.C."/>
            <person name="Singh A."/>
            <person name="Wilkins M.J."/>
            <person name="Karaoz U."/>
            <person name="Brodie E.L."/>
            <person name="Williams K.H."/>
            <person name="Hubbard S.S."/>
            <person name="Banfield J.F."/>
        </authorList>
    </citation>
    <scope>NUCLEOTIDE SEQUENCE [LARGE SCALE GENOMIC DNA]</scope>
</reference>
<dbReference type="InterPro" id="IPR020568">
    <property type="entry name" value="Ribosomal_Su5_D2-typ_SF"/>
</dbReference>
<dbReference type="PANTHER" id="PTHR32039">
    <property type="entry name" value="MAGNESIUM-CHELATASE SUBUNIT CHLI"/>
    <property type="match status" value="1"/>
</dbReference>
<protein>
    <submittedName>
        <fullName evidence="3">Magnesium chelatase</fullName>
    </submittedName>
</protein>
<dbReference type="InterPro" id="IPR003593">
    <property type="entry name" value="AAA+_ATPase"/>
</dbReference>
<comment type="caution">
    <text evidence="3">The sequence shown here is derived from an EMBL/GenBank/DDBJ whole genome shotgun (WGS) entry which is preliminary data.</text>
</comment>
<dbReference type="SUPFAM" id="SSF52540">
    <property type="entry name" value="P-loop containing nucleoside triphosphate hydrolases"/>
    <property type="match status" value="1"/>
</dbReference>
<dbReference type="InterPro" id="IPR004482">
    <property type="entry name" value="Mg_chelat-rel"/>
</dbReference>
<dbReference type="Pfam" id="PF01078">
    <property type="entry name" value="Mg_chelatase"/>
    <property type="match status" value="1"/>
</dbReference>
<dbReference type="InterPro" id="IPR014721">
    <property type="entry name" value="Ribsml_uS5_D2-typ_fold_subgr"/>
</dbReference>
<evidence type="ECO:0000313" key="3">
    <source>
        <dbReference type="EMBL" id="OGY65746.1"/>
    </source>
</evidence>
<accession>A0A1G1ZNK4</accession>
<name>A0A1G1ZNK4_9BACT</name>
<dbReference type="Pfam" id="PF13541">
    <property type="entry name" value="ChlI"/>
    <property type="match status" value="1"/>
</dbReference>
<dbReference type="InterPro" id="IPR045006">
    <property type="entry name" value="CHLI-like"/>
</dbReference>
<dbReference type="SUPFAM" id="SSF54211">
    <property type="entry name" value="Ribosomal protein S5 domain 2-like"/>
    <property type="match status" value="1"/>
</dbReference>
<dbReference type="GO" id="GO:0005524">
    <property type="term" value="F:ATP binding"/>
    <property type="evidence" value="ECO:0007669"/>
    <property type="project" value="InterPro"/>
</dbReference>